<gene>
    <name evidence="4" type="ORF">K469DRAFT_525452</name>
</gene>
<dbReference type="SUPFAM" id="SSF48403">
    <property type="entry name" value="Ankyrin repeat"/>
    <property type="match status" value="1"/>
</dbReference>
<keyword evidence="2 3" id="KW-0040">ANK repeat</keyword>
<organism evidence="4 5">
    <name type="scientific">Zopfia rhizophila CBS 207.26</name>
    <dbReference type="NCBI Taxonomy" id="1314779"/>
    <lineage>
        <taxon>Eukaryota</taxon>
        <taxon>Fungi</taxon>
        <taxon>Dikarya</taxon>
        <taxon>Ascomycota</taxon>
        <taxon>Pezizomycotina</taxon>
        <taxon>Dothideomycetes</taxon>
        <taxon>Dothideomycetes incertae sedis</taxon>
        <taxon>Zopfiaceae</taxon>
        <taxon>Zopfia</taxon>
    </lineage>
</organism>
<name>A0A6A6E7T2_9PEZI</name>
<dbReference type="Proteomes" id="UP000800200">
    <property type="component" value="Unassembled WGS sequence"/>
</dbReference>
<feature type="repeat" description="ANK" evidence="3">
    <location>
        <begin position="32"/>
        <end position="64"/>
    </location>
</feature>
<evidence type="ECO:0000313" key="5">
    <source>
        <dbReference type="Proteomes" id="UP000800200"/>
    </source>
</evidence>
<proteinExistence type="predicted"/>
<dbReference type="EMBL" id="ML994625">
    <property type="protein sequence ID" value="KAF2188017.1"/>
    <property type="molecule type" value="Genomic_DNA"/>
</dbReference>
<evidence type="ECO:0000313" key="4">
    <source>
        <dbReference type="EMBL" id="KAF2188017.1"/>
    </source>
</evidence>
<sequence>SVTLHMLVEEGAHSLVKLLLNAACNPDARDSLNRTPLHIAILFGRSEIATELISSGASINYKDGNGMTPLRLAILRKSRDFIELL</sequence>
<keyword evidence="5" id="KW-1185">Reference proteome</keyword>
<dbReference type="OrthoDB" id="3942895at2759"/>
<dbReference type="AlphaFoldDB" id="A0A6A6E7T2"/>
<dbReference type="InterPro" id="IPR002110">
    <property type="entry name" value="Ankyrin_rpt"/>
</dbReference>
<feature type="non-terminal residue" evidence="4">
    <location>
        <position position="1"/>
    </location>
</feature>
<dbReference type="InterPro" id="IPR036770">
    <property type="entry name" value="Ankyrin_rpt-contain_sf"/>
</dbReference>
<dbReference type="PROSITE" id="PS50088">
    <property type="entry name" value="ANK_REPEAT"/>
    <property type="match status" value="2"/>
</dbReference>
<dbReference type="PROSITE" id="PS50297">
    <property type="entry name" value="ANK_REP_REGION"/>
    <property type="match status" value="1"/>
</dbReference>
<protein>
    <submittedName>
        <fullName evidence="4">Ankyrin</fullName>
    </submittedName>
</protein>
<keyword evidence="1" id="KW-0677">Repeat</keyword>
<evidence type="ECO:0000256" key="1">
    <source>
        <dbReference type="ARBA" id="ARBA00022737"/>
    </source>
</evidence>
<dbReference type="Pfam" id="PF12796">
    <property type="entry name" value="Ank_2"/>
    <property type="match status" value="1"/>
</dbReference>
<reference evidence="4" key="1">
    <citation type="journal article" date="2020" name="Stud. Mycol.">
        <title>101 Dothideomycetes genomes: a test case for predicting lifestyles and emergence of pathogens.</title>
        <authorList>
            <person name="Haridas S."/>
            <person name="Albert R."/>
            <person name="Binder M."/>
            <person name="Bloem J."/>
            <person name="Labutti K."/>
            <person name="Salamov A."/>
            <person name="Andreopoulos B."/>
            <person name="Baker S."/>
            <person name="Barry K."/>
            <person name="Bills G."/>
            <person name="Bluhm B."/>
            <person name="Cannon C."/>
            <person name="Castanera R."/>
            <person name="Culley D."/>
            <person name="Daum C."/>
            <person name="Ezra D."/>
            <person name="Gonzalez J."/>
            <person name="Henrissat B."/>
            <person name="Kuo A."/>
            <person name="Liang C."/>
            <person name="Lipzen A."/>
            <person name="Lutzoni F."/>
            <person name="Magnuson J."/>
            <person name="Mondo S."/>
            <person name="Nolan M."/>
            <person name="Ohm R."/>
            <person name="Pangilinan J."/>
            <person name="Park H.-J."/>
            <person name="Ramirez L."/>
            <person name="Alfaro M."/>
            <person name="Sun H."/>
            <person name="Tritt A."/>
            <person name="Yoshinaga Y."/>
            <person name="Zwiers L.-H."/>
            <person name="Turgeon B."/>
            <person name="Goodwin S."/>
            <person name="Spatafora J."/>
            <person name="Crous P."/>
            <person name="Grigoriev I."/>
        </authorList>
    </citation>
    <scope>NUCLEOTIDE SEQUENCE</scope>
    <source>
        <strain evidence="4">CBS 207.26</strain>
    </source>
</reference>
<dbReference type="PANTHER" id="PTHR24198:SF165">
    <property type="entry name" value="ANKYRIN REPEAT-CONTAINING PROTEIN-RELATED"/>
    <property type="match status" value="1"/>
</dbReference>
<evidence type="ECO:0000256" key="3">
    <source>
        <dbReference type="PROSITE-ProRule" id="PRU00023"/>
    </source>
</evidence>
<feature type="repeat" description="ANK" evidence="3">
    <location>
        <begin position="1"/>
        <end position="31"/>
    </location>
</feature>
<accession>A0A6A6E7T2</accession>
<feature type="non-terminal residue" evidence="4">
    <location>
        <position position="85"/>
    </location>
</feature>
<evidence type="ECO:0000256" key="2">
    <source>
        <dbReference type="ARBA" id="ARBA00023043"/>
    </source>
</evidence>
<dbReference type="PANTHER" id="PTHR24198">
    <property type="entry name" value="ANKYRIN REPEAT AND PROTEIN KINASE DOMAIN-CONTAINING PROTEIN"/>
    <property type="match status" value="1"/>
</dbReference>
<dbReference type="Gene3D" id="1.25.40.20">
    <property type="entry name" value="Ankyrin repeat-containing domain"/>
    <property type="match status" value="1"/>
</dbReference>
<dbReference type="SMART" id="SM00248">
    <property type="entry name" value="ANK"/>
    <property type="match status" value="2"/>
</dbReference>